<gene>
    <name evidence="2" type="ORF">BVG79_p1000032</name>
</gene>
<organism evidence="2 3">
    <name type="scientific">Ketogulonicigenium robustum</name>
    <dbReference type="NCBI Taxonomy" id="92947"/>
    <lineage>
        <taxon>Bacteria</taxon>
        <taxon>Pseudomonadati</taxon>
        <taxon>Pseudomonadota</taxon>
        <taxon>Alphaproteobacteria</taxon>
        <taxon>Rhodobacterales</taxon>
        <taxon>Roseobacteraceae</taxon>
        <taxon>Ketogulonicigenium</taxon>
    </lineage>
</organism>
<evidence type="ECO:0000313" key="2">
    <source>
        <dbReference type="EMBL" id="ARO15834.1"/>
    </source>
</evidence>
<sequence>MTPLLAANLRDQITTLRLTTPAEAAAGAGERPAARIGAGLEFAGLRPFRTGDDPRALDARATARAGRPTLREYAADQRLAVTLICDDSVSMATMTGRPARALHTAALVGALTLAGGDRLDVHFGGTTARFAGAHNTAAMLSWLADTKPRHRPFSQTLRSAAAALSGPGLLVVISDWQDPAARAQLQPLVQTRPLIALRLPAPSEDAPPLGPATLIDAETGAQITLDITPAMRDAYMAAATAETRALQSLARASGGALVNITPATDILRELHQNGLISD</sequence>
<protein>
    <recommendedName>
        <fullName evidence="1">DUF58 domain-containing protein</fullName>
    </recommendedName>
</protein>
<dbReference type="Proteomes" id="UP000242447">
    <property type="component" value="Plasmid unnamed1"/>
</dbReference>
<dbReference type="RefSeq" id="WP_085787424.1">
    <property type="nucleotide sequence ID" value="NZ_CP019938.1"/>
</dbReference>
<accession>A0A1W6P310</accession>
<name>A0A1W6P310_9RHOB</name>
<dbReference type="InterPro" id="IPR002881">
    <property type="entry name" value="DUF58"/>
</dbReference>
<reference evidence="2 3" key="1">
    <citation type="submission" date="2017-02" db="EMBL/GenBank/DDBJ databases">
        <title>Ketogulonicigenium robustum SPU B003 Genome sequencing and assembly.</title>
        <authorList>
            <person name="Li Y."/>
            <person name="Liu L."/>
            <person name="Wang C."/>
            <person name="Zhang M."/>
            <person name="Zhang T."/>
            <person name="Zhang Y."/>
        </authorList>
    </citation>
    <scope>NUCLEOTIDE SEQUENCE [LARGE SCALE GENOMIC DNA]</scope>
    <source>
        <strain evidence="2 3">SPU_B003</strain>
        <plasmid evidence="2 3">unnamed1</plasmid>
    </source>
</reference>
<dbReference type="PANTHER" id="PTHR33608:SF14">
    <property type="entry name" value="POSSIBLE CONSERVED SECRETED PROTEIN"/>
    <property type="match status" value="1"/>
</dbReference>
<keyword evidence="3" id="KW-1185">Reference proteome</keyword>
<proteinExistence type="predicted"/>
<evidence type="ECO:0000259" key="1">
    <source>
        <dbReference type="Pfam" id="PF01882"/>
    </source>
</evidence>
<geneLocation type="plasmid" evidence="2">
    <name>unnamed1</name>
</geneLocation>
<dbReference type="PANTHER" id="PTHR33608">
    <property type="entry name" value="BLL2464 PROTEIN"/>
    <property type="match status" value="1"/>
</dbReference>
<dbReference type="KEGG" id="kro:BVG79_p1000032"/>
<feature type="domain" description="DUF58" evidence="1">
    <location>
        <begin position="46"/>
        <end position="242"/>
    </location>
</feature>
<dbReference type="Pfam" id="PF01882">
    <property type="entry name" value="DUF58"/>
    <property type="match status" value="1"/>
</dbReference>
<dbReference type="OrthoDB" id="9776116at2"/>
<keyword evidence="2" id="KW-0614">Plasmid</keyword>
<dbReference type="EMBL" id="CP019938">
    <property type="protein sequence ID" value="ARO15834.1"/>
    <property type="molecule type" value="Genomic_DNA"/>
</dbReference>
<dbReference type="AlphaFoldDB" id="A0A1W6P310"/>
<evidence type="ECO:0000313" key="3">
    <source>
        <dbReference type="Proteomes" id="UP000242447"/>
    </source>
</evidence>